<protein>
    <submittedName>
        <fullName evidence="8">M3 family oligoendopeptidase</fullName>
    </submittedName>
</protein>
<dbReference type="PANTHER" id="PTHR11804:SF28">
    <property type="entry name" value="OLIGOENDOPEPTIDASE F"/>
    <property type="match status" value="1"/>
</dbReference>
<keyword evidence="2 6" id="KW-0479">Metal-binding</keyword>
<evidence type="ECO:0000256" key="1">
    <source>
        <dbReference type="ARBA" id="ARBA00022670"/>
    </source>
</evidence>
<dbReference type="InterPro" id="IPR045090">
    <property type="entry name" value="Pept_M3A_M3B"/>
</dbReference>
<evidence type="ECO:0000313" key="8">
    <source>
        <dbReference type="EMBL" id="MCU6765005.1"/>
    </source>
</evidence>
<keyword evidence="5 6" id="KW-0482">Metalloprotease</keyword>
<evidence type="ECO:0000256" key="2">
    <source>
        <dbReference type="ARBA" id="ARBA00022723"/>
    </source>
</evidence>
<keyword evidence="9" id="KW-1185">Reference proteome</keyword>
<dbReference type="CDD" id="cd09606">
    <property type="entry name" value="M3B_PepF"/>
    <property type="match status" value="1"/>
</dbReference>
<dbReference type="SUPFAM" id="SSF55486">
    <property type="entry name" value="Metalloproteases ('zincins'), catalytic domain"/>
    <property type="match status" value="1"/>
</dbReference>
<dbReference type="EMBL" id="JAOQJL010000009">
    <property type="protein sequence ID" value="MCU6765005.1"/>
    <property type="molecule type" value="Genomic_DNA"/>
</dbReference>
<keyword evidence="4 6" id="KW-0862">Zinc</keyword>
<dbReference type="Proteomes" id="UP001652409">
    <property type="component" value="Unassembled WGS sequence"/>
</dbReference>
<keyword evidence="1 6" id="KW-0645">Protease</keyword>
<dbReference type="Pfam" id="PF01432">
    <property type="entry name" value="Peptidase_M3"/>
    <property type="match status" value="1"/>
</dbReference>
<dbReference type="RefSeq" id="WP_158421072.1">
    <property type="nucleotide sequence ID" value="NZ_JAOQJL010000009.1"/>
</dbReference>
<comment type="caution">
    <text evidence="8">The sequence shown here is derived from an EMBL/GenBank/DDBJ whole genome shotgun (WGS) entry which is preliminary data.</text>
</comment>
<evidence type="ECO:0000256" key="4">
    <source>
        <dbReference type="ARBA" id="ARBA00022833"/>
    </source>
</evidence>
<feature type="domain" description="Peptidase M3A/M3B catalytic" evidence="7">
    <location>
        <begin position="166"/>
        <end position="547"/>
    </location>
</feature>
<organism evidence="8 9">
    <name type="scientific">Blautia ammoniilytica</name>
    <dbReference type="NCBI Taxonomy" id="2981782"/>
    <lineage>
        <taxon>Bacteria</taxon>
        <taxon>Bacillati</taxon>
        <taxon>Bacillota</taxon>
        <taxon>Clostridia</taxon>
        <taxon>Lachnospirales</taxon>
        <taxon>Lachnospiraceae</taxon>
        <taxon>Blautia</taxon>
    </lineage>
</organism>
<comment type="cofactor">
    <cofactor evidence="6">
        <name>Zn(2+)</name>
        <dbReference type="ChEBI" id="CHEBI:29105"/>
    </cofactor>
    <text evidence="6">Binds 1 zinc ion.</text>
</comment>
<dbReference type="PANTHER" id="PTHR11804">
    <property type="entry name" value="PROTEASE M3 THIMET OLIGOPEPTIDASE-RELATED"/>
    <property type="match status" value="1"/>
</dbReference>
<evidence type="ECO:0000256" key="6">
    <source>
        <dbReference type="RuleBase" id="RU003435"/>
    </source>
</evidence>
<evidence type="ECO:0000313" key="9">
    <source>
        <dbReference type="Proteomes" id="UP001652409"/>
    </source>
</evidence>
<keyword evidence="3 6" id="KW-0378">Hydrolase</keyword>
<evidence type="ECO:0000259" key="7">
    <source>
        <dbReference type="Pfam" id="PF01432"/>
    </source>
</evidence>
<name>A0ABT2TRY3_9FIRM</name>
<dbReference type="Gene3D" id="1.10.1370.30">
    <property type="match status" value="1"/>
</dbReference>
<evidence type="ECO:0000256" key="3">
    <source>
        <dbReference type="ARBA" id="ARBA00022801"/>
    </source>
</evidence>
<sequence>MIKFKDIPFYRLDMVSYKRHFEEELERFSNAKTMEEAYDAMLDLDTLMVKYQTMATIVEIRNTMDVTDAFYKEEAAWCDKIRPEYEALESRLSSAMEKTPFKEQLSYFTGGEAFKKAGLNEQCFSEEILEDLREENRLSARYSELTATLKAKTAEGEVPLVSLAKMGSSENREERSRFYKIWEESWMGIAQELDQVYDGLVKTRAKIAGKLGKDSYTQIGYCSMGRTSYGKKEVAAFRNAVKEQLVPVVTQLFEEQRKRLGVETLYHYDEDFSFPGEKYDITDNVVEAFKKIYGSMSKETAVFYDDLTRGEFYDLAVRPGKINGAYSNLVGRYNMPFIFETYNSTFGALKTFAHETGHGFHSYLKRGEPFRFTENCSSDLAEIHSMSMEFLVWPYLNETMPEAQIDRYKYQHLKGALSFIPYGCAVDEFQETVYDHPEMTPKQRLDLWKKLEQEYMPFRHYDNQSFLSEGRFWQRQTHIYKWPFYYIDYVLAQTCAMQVHFLCEENREKGWNCYMDILRYSGKYGFTDTLHKAGLQVPFEDGVIRTLSEKAIAQMEQLSERIQGGGSSE</sequence>
<accession>A0ABT2TRY3</accession>
<dbReference type="InterPro" id="IPR001567">
    <property type="entry name" value="Pept_M3A_M3B_dom"/>
</dbReference>
<proteinExistence type="inferred from homology"/>
<gene>
    <name evidence="8" type="ORF">OCV61_06200</name>
</gene>
<evidence type="ECO:0000256" key="5">
    <source>
        <dbReference type="ARBA" id="ARBA00023049"/>
    </source>
</evidence>
<reference evidence="8 9" key="1">
    <citation type="journal article" date="2021" name="ISME Commun">
        <title>Automated analysis of genomic sequences facilitates high-throughput and comprehensive description of bacteria.</title>
        <authorList>
            <person name="Hitch T.C.A."/>
        </authorList>
    </citation>
    <scope>NUCLEOTIDE SEQUENCE [LARGE SCALE GENOMIC DNA]</scope>
    <source>
        <strain evidence="8 9">Sanger_23</strain>
    </source>
</reference>
<comment type="similarity">
    <text evidence="6">Belongs to the peptidase M3 family.</text>
</comment>